<reference evidence="1 2" key="1">
    <citation type="journal article" date="2014" name="Nature">
        <title>An environmental bacterial taxon with a large and distinct metabolic repertoire.</title>
        <authorList>
            <person name="Wilson M.C."/>
            <person name="Mori T."/>
            <person name="Ruckert C."/>
            <person name="Uria A.R."/>
            <person name="Helf M.J."/>
            <person name="Takada K."/>
            <person name="Gernert C."/>
            <person name="Steffens U.A."/>
            <person name="Heycke N."/>
            <person name="Schmitt S."/>
            <person name="Rinke C."/>
            <person name="Helfrich E.J."/>
            <person name="Brachmann A.O."/>
            <person name="Gurgui C."/>
            <person name="Wakimoto T."/>
            <person name="Kracht M."/>
            <person name="Crusemann M."/>
            <person name="Hentschel U."/>
            <person name="Abe I."/>
            <person name="Matsunaga S."/>
            <person name="Kalinowski J."/>
            <person name="Takeyama H."/>
            <person name="Piel J."/>
        </authorList>
    </citation>
    <scope>NUCLEOTIDE SEQUENCE [LARGE SCALE GENOMIC DNA]</scope>
    <source>
        <strain evidence="2">TSY1</strain>
    </source>
</reference>
<proteinExistence type="predicted"/>
<organism evidence="1 2">
    <name type="scientific">Entotheonella factor</name>
    <dbReference type="NCBI Taxonomy" id="1429438"/>
    <lineage>
        <taxon>Bacteria</taxon>
        <taxon>Pseudomonadati</taxon>
        <taxon>Nitrospinota/Tectimicrobiota group</taxon>
        <taxon>Candidatus Tectimicrobiota</taxon>
        <taxon>Candidatus Entotheonellia</taxon>
        <taxon>Candidatus Entotheonellales</taxon>
        <taxon>Candidatus Entotheonellaceae</taxon>
        <taxon>Candidatus Entotheonella</taxon>
    </lineage>
</organism>
<protein>
    <recommendedName>
        <fullName evidence="3">Thiamine biosynthesis protein ThiS</fullName>
    </recommendedName>
</protein>
<evidence type="ECO:0000313" key="1">
    <source>
        <dbReference type="EMBL" id="ETW99710.1"/>
    </source>
</evidence>
<sequence>MGRLIVANRRGHQVVEWPDTDTDTEEALEQIAIAERIIEEARAHGALISKKVDGQHVLDRAPFDPEAEEYQIVAPIAGG</sequence>
<evidence type="ECO:0008006" key="3">
    <source>
        <dbReference type="Google" id="ProtNLM"/>
    </source>
</evidence>
<keyword evidence="2" id="KW-1185">Reference proteome</keyword>
<name>W4LPN2_ENTF1</name>
<evidence type="ECO:0000313" key="2">
    <source>
        <dbReference type="Proteomes" id="UP000019141"/>
    </source>
</evidence>
<dbReference type="HOGENOM" id="CLU_2599473_0_0_7"/>
<comment type="caution">
    <text evidence="1">The sequence shown here is derived from an EMBL/GenBank/DDBJ whole genome shotgun (WGS) entry which is preliminary data.</text>
</comment>
<gene>
    <name evidence="1" type="ORF">ETSY1_14005</name>
</gene>
<dbReference type="EMBL" id="AZHW01000410">
    <property type="protein sequence ID" value="ETW99710.1"/>
    <property type="molecule type" value="Genomic_DNA"/>
</dbReference>
<accession>W4LPN2</accession>
<dbReference type="AlphaFoldDB" id="W4LPN2"/>
<dbReference type="Proteomes" id="UP000019141">
    <property type="component" value="Unassembled WGS sequence"/>
</dbReference>